<reference evidence="3" key="1">
    <citation type="submission" date="2023-01" db="EMBL/GenBank/DDBJ databases">
        <title>The growth and conidiation of Purpureocillium lavendulum are regulated by nitrogen source and histone H3K14 acetylation.</title>
        <authorList>
            <person name="Tang P."/>
            <person name="Han J."/>
            <person name="Zhang C."/>
            <person name="Tang P."/>
            <person name="Qi F."/>
            <person name="Zhang K."/>
            <person name="Liang L."/>
        </authorList>
    </citation>
    <scope>NUCLEOTIDE SEQUENCE</scope>
    <source>
        <strain evidence="3">YMF1.00683</strain>
    </source>
</reference>
<sequence length="371" mass="41498">MEHGGQPQSRLGEEATDDREPRSFPGHFWDWLGEETKQRQRQLAIRAQEMYDEGRPLFTREMIADAQRQIDQLQAGTMPPGKTLSVIGMDGVRYDNPRREIDLRKEPDHVPVMTFTSINSLTDLSGRVYPCYGSDGVVPINIATASSDSSYVERVEKVTADQVAAALDAVIDSFSGRETWRSVKSIFDGADLSRLEIDKIVAFGLGVPAREALPGVADRPSCMQHALLLALAALLEEKTGRRVRRIAQEPEYFDSCKQVLRARDVEVAEPETGFLLVDEKTLVLTVACNVPVMQIVTELARPAGMIWARVEPDEKPRQWWRDEDGGWISPHITDPSSPRVRELVKGYTEYTLTPIATAELCGSAVYLRKES</sequence>
<evidence type="ECO:0000256" key="1">
    <source>
        <dbReference type="SAM" id="MobiDB-lite"/>
    </source>
</evidence>
<feature type="region of interest" description="Disordered" evidence="1">
    <location>
        <begin position="1"/>
        <end position="28"/>
    </location>
</feature>
<organism evidence="3 4">
    <name type="scientific">Purpureocillium lavendulum</name>
    <dbReference type="NCBI Taxonomy" id="1247861"/>
    <lineage>
        <taxon>Eukaryota</taxon>
        <taxon>Fungi</taxon>
        <taxon>Dikarya</taxon>
        <taxon>Ascomycota</taxon>
        <taxon>Pezizomycotina</taxon>
        <taxon>Sordariomycetes</taxon>
        <taxon>Hypocreomycetidae</taxon>
        <taxon>Hypocreales</taxon>
        <taxon>Ophiocordycipitaceae</taxon>
        <taxon>Purpureocillium</taxon>
    </lineage>
</organism>
<evidence type="ECO:0000259" key="2">
    <source>
        <dbReference type="Pfam" id="PF07985"/>
    </source>
</evidence>
<evidence type="ECO:0000313" key="4">
    <source>
        <dbReference type="Proteomes" id="UP001163105"/>
    </source>
</evidence>
<protein>
    <recommendedName>
        <fullName evidence="2">SRR1-like domain-containing protein</fullName>
    </recommendedName>
</protein>
<keyword evidence="4" id="KW-1185">Reference proteome</keyword>
<name>A0AB34FRT4_9HYPO</name>
<evidence type="ECO:0000313" key="3">
    <source>
        <dbReference type="EMBL" id="KAJ6442089.1"/>
    </source>
</evidence>
<comment type="caution">
    <text evidence="3">The sequence shown here is derived from an EMBL/GenBank/DDBJ whole genome shotgun (WGS) entry which is preliminary data.</text>
</comment>
<feature type="domain" description="SRR1-like" evidence="2">
    <location>
        <begin position="190"/>
        <end position="311"/>
    </location>
</feature>
<dbReference type="EMBL" id="JAQHRD010000004">
    <property type="protein sequence ID" value="KAJ6442089.1"/>
    <property type="molecule type" value="Genomic_DNA"/>
</dbReference>
<gene>
    <name evidence="3" type="ORF">O9K51_05641</name>
</gene>
<dbReference type="AlphaFoldDB" id="A0AB34FRT4"/>
<dbReference type="PANTHER" id="PTHR42080:SF3">
    <property type="entry name" value="SRR1-LIKE DOMAIN-CONTAINING PROTEIN"/>
    <property type="match status" value="1"/>
</dbReference>
<dbReference type="Proteomes" id="UP001163105">
    <property type="component" value="Unassembled WGS sequence"/>
</dbReference>
<dbReference type="InterPro" id="IPR012942">
    <property type="entry name" value="SRR1-like"/>
</dbReference>
<proteinExistence type="predicted"/>
<accession>A0AB34FRT4</accession>
<dbReference type="PANTHER" id="PTHR42080">
    <property type="entry name" value="SRR1 DOMAIN-CONTAINING PROTEIN"/>
    <property type="match status" value="1"/>
</dbReference>
<dbReference type="Pfam" id="PF07985">
    <property type="entry name" value="SRR1"/>
    <property type="match status" value="1"/>
</dbReference>